<dbReference type="EMBL" id="AEXL02000046">
    <property type="protein sequence ID" value="EIJ66570.1"/>
    <property type="molecule type" value="Genomic_DNA"/>
</dbReference>
<evidence type="ECO:0000313" key="2">
    <source>
        <dbReference type="Proteomes" id="UP000003423"/>
    </source>
</evidence>
<protein>
    <submittedName>
        <fullName evidence="1">Uncharacterized protein</fullName>
    </submittedName>
</protein>
<dbReference type="Proteomes" id="UP000003423">
    <property type="component" value="Unassembled WGS sequence"/>
</dbReference>
<evidence type="ECO:0000313" key="1">
    <source>
        <dbReference type="EMBL" id="EIJ66570.1"/>
    </source>
</evidence>
<organism evidence="1 2">
    <name type="scientific">Candidatus Nitrosopumilus salarius BD31</name>
    <dbReference type="NCBI Taxonomy" id="859350"/>
    <lineage>
        <taxon>Archaea</taxon>
        <taxon>Nitrososphaerota</taxon>
        <taxon>Nitrososphaeria</taxon>
        <taxon>Nitrosopumilales</taxon>
        <taxon>Nitrosopumilaceae</taxon>
        <taxon>Nitrosopumilus</taxon>
    </lineage>
</organism>
<dbReference type="AlphaFoldDB" id="I3D4C7"/>
<accession>I3D4C7</accession>
<name>I3D4C7_9ARCH</name>
<gene>
    <name evidence="1" type="ORF">BD31_I1931</name>
</gene>
<comment type="caution">
    <text evidence="1">The sequence shown here is derived from an EMBL/GenBank/DDBJ whole genome shotgun (WGS) entry which is preliminary data.</text>
</comment>
<dbReference type="PATRIC" id="fig|859350.6.peg.430"/>
<proteinExistence type="predicted"/>
<sequence>MIISGMSFPDSISCQKILAHFLALELHAKYMNSVNCVGII</sequence>
<keyword evidence="2" id="KW-1185">Reference proteome</keyword>
<reference evidence="1 2" key="1">
    <citation type="journal article" date="2012" name="J. Bacteriol.">
        <title>Genome sequence of "Candidatus Nitrosopumilus salaria" BD31, an ammonia-oxidizing archaeon from the San Francisco Bay estuary.</title>
        <authorList>
            <person name="Mosier A.C."/>
            <person name="Allen E.E."/>
            <person name="Kim M."/>
            <person name="Ferriera S."/>
            <person name="Francis C.A."/>
        </authorList>
    </citation>
    <scope>NUCLEOTIDE SEQUENCE [LARGE SCALE GENOMIC DNA]</scope>
    <source>
        <strain evidence="1 2">BD31</strain>
    </source>
</reference>